<comment type="subcellular location">
    <subcellularLocation>
        <location evidence="1">Cell inner membrane</location>
        <topology evidence="1">Single-pass membrane protein</topology>
        <orientation evidence="1">Periplasmic side</orientation>
    </subcellularLocation>
</comment>
<keyword evidence="3" id="KW-0813">Transport</keyword>
<keyword evidence="7" id="KW-0653">Protein transport</keyword>
<evidence type="ECO:0000256" key="3">
    <source>
        <dbReference type="ARBA" id="ARBA00022448"/>
    </source>
</evidence>
<evidence type="ECO:0000256" key="1">
    <source>
        <dbReference type="ARBA" id="ARBA00004383"/>
    </source>
</evidence>
<dbReference type="NCBIfam" id="TIGR01352">
    <property type="entry name" value="tonB_Cterm"/>
    <property type="match status" value="1"/>
</dbReference>
<keyword evidence="6 11" id="KW-0812">Transmembrane</keyword>
<evidence type="ECO:0000256" key="6">
    <source>
        <dbReference type="ARBA" id="ARBA00022692"/>
    </source>
</evidence>
<evidence type="ECO:0000256" key="9">
    <source>
        <dbReference type="ARBA" id="ARBA00023136"/>
    </source>
</evidence>
<evidence type="ECO:0000313" key="14">
    <source>
        <dbReference type="Proteomes" id="UP000278006"/>
    </source>
</evidence>
<keyword evidence="9 11" id="KW-0472">Membrane</keyword>
<dbReference type="GO" id="GO:0031992">
    <property type="term" value="F:energy transducer activity"/>
    <property type="evidence" value="ECO:0007669"/>
    <property type="project" value="TreeGrafter"/>
</dbReference>
<evidence type="ECO:0000313" key="13">
    <source>
        <dbReference type="EMBL" id="RMX04087.1"/>
    </source>
</evidence>
<accession>A0A3M6QM14</accession>
<evidence type="ECO:0000256" key="8">
    <source>
        <dbReference type="ARBA" id="ARBA00022989"/>
    </source>
</evidence>
<proteinExistence type="inferred from homology"/>
<dbReference type="GO" id="GO:0055085">
    <property type="term" value="P:transmembrane transport"/>
    <property type="evidence" value="ECO:0007669"/>
    <property type="project" value="InterPro"/>
</dbReference>
<feature type="domain" description="TonB C-terminal" evidence="12">
    <location>
        <begin position="180"/>
        <end position="271"/>
    </location>
</feature>
<organism evidence="13 14">
    <name type="scientific">Corticibacter populi</name>
    <dbReference type="NCBI Taxonomy" id="1550736"/>
    <lineage>
        <taxon>Bacteria</taxon>
        <taxon>Pseudomonadati</taxon>
        <taxon>Pseudomonadota</taxon>
        <taxon>Betaproteobacteria</taxon>
        <taxon>Burkholderiales</taxon>
        <taxon>Comamonadaceae</taxon>
        <taxon>Corticibacter</taxon>
    </lineage>
</organism>
<feature type="compositionally biased region" description="Polar residues" evidence="10">
    <location>
        <begin position="154"/>
        <end position="170"/>
    </location>
</feature>
<feature type="compositionally biased region" description="Pro residues" evidence="10">
    <location>
        <begin position="121"/>
        <end position="146"/>
    </location>
</feature>
<evidence type="ECO:0000256" key="7">
    <source>
        <dbReference type="ARBA" id="ARBA00022927"/>
    </source>
</evidence>
<comment type="similarity">
    <text evidence="2">Belongs to the TonB family.</text>
</comment>
<comment type="caution">
    <text evidence="13">The sequence shown here is derived from an EMBL/GenBank/DDBJ whole genome shotgun (WGS) entry which is preliminary data.</text>
</comment>
<evidence type="ECO:0000259" key="12">
    <source>
        <dbReference type="PROSITE" id="PS52015"/>
    </source>
</evidence>
<name>A0A3M6QM14_9BURK</name>
<dbReference type="Proteomes" id="UP000278006">
    <property type="component" value="Unassembled WGS sequence"/>
</dbReference>
<dbReference type="InterPro" id="IPR006260">
    <property type="entry name" value="TonB/TolA_C"/>
</dbReference>
<dbReference type="Pfam" id="PF03544">
    <property type="entry name" value="TonB_C"/>
    <property type="match status" value="1"/>
</dbReference>
<evidence type="ECO:0000256" key="4">
    <source>
        <dbReference type="ARBA" id="ARBA00022475"/>
    </source>
</evidence>
<dbReference type="GO" id="GO:0015031">
    <property type="term" value="P:protein transport"/>
    <property type="evidence" value="ECO:0007669"/>
    <property type="project" value="UniProtKB-KW"/>
</dbReference>
<feature type="transmembrane region" description="Helical" evidence="11">
    <location>
        <begin position="16"/>
        <end position="35"/>
    </location>
</feature>
<keyword evidence="5" id="KW-0997">Cell inner membrane</keyword>
<dbReference type="RefSeq" id="WP_122230729.1">
    <property type="nucleotide sequence ID" value="NZ_RDQO01000005.1"/>
</dbReference>
<gene>
    <name evidence="13" type="ORF">D8I35_14795</name>
</gene>
<reference evidence="13 14" key="1">
    <citation type="submission" date="2018-10" db="EMBL/GenBank/DDBJ databases">
        <title>Draft genome of Cortibacter populi DSM10536.</title>
        <authorList>
            <person name="Bernier A.-M."/>
            <person name="Bernard K."/>
        </authorList>
    </citation>
    <scope>NUCLEOTIDE SEQUENCE [LARGE SCALE GENOMIC DNA]</scope>
    <source>
        <strain evidence="13 14">DSM 105136</strain>
    </source>
</reference>
<dbReference type="GO" id="GO:0098797">
    <property type="term" value="C:plasma membrane protein complex"/>
    <property type="evidence" value="ECO:0007669"/>
    <property type="project" value="TreeGrafter"/>
</dbReference>
<evidence type="ECO:0000256" key="10">
    <source>
        <dbReference type="SAM" id="MobiDB-lite"/>
    </source>
</evidence>
<dbReference type="SUPFAM" id="SSF74653">
    <property type="entry name" value="TolA/TonB C-terminal domain"/>
    <property type="match status" value="1"/>
</dbReference>
<dbReference type="PROSITE" id="PS52015">
    <property type="entry name" value="TONB_CTD"/>
    <property type="match status" value="1"/>
</dbReference>
<feature type="region of interest" description="Disordered" evidence="10">
    <location>
        <begin position="65"/>
        <end position="170"/>
    </location>
</feature>
<dbReference type="InterPro" id="IPR037682">
    <property type="entry name" value="TonB_C"/>
</dbReference>
<keyword evidence="8 11" id="KW-1133">Transmembrane helix</keyword>
<dbReference type="OrthoDB" id="9792439at2"/>
<evidence type="ECO:0000256" key="11">
    <source>
        <dbReference type="SAM" id="Phobius"/>
    </source>
</evidence>
<dbReference type="PRINTS" id="PR01217">
    <property type="entry name" value="PRICHEXTENSN"/>
</dbReference>
<dbReference type="InterPro" id="IPR051045">
    <property type="entry name" value="TonB-dependent_transducer"/>
</dbReference>
<keyword evidence="4" id="KW-1003">Cell membrane</keyword>
<protein>
    <submittedName>
        <fullName evidence="13">Energy transducer TonB</fullName>
    </submittedName>
</protein>
<dbReference type="EMBL" id="RDQO01000005">
    <property type="protein sequence ID" value="RMX04087.1"/>
    <property type="molecule type" value="Genomic_DNA"/>
</dbReference>
<dbReference type="PANTHER" id="PTHR33446:SF2">
    <property type="entry name" value="PROTEIN TONB"/>
    <property type="match status" value="1"/>
</dbReference>
<keyword evidence="14" id="KW-1185">Reference proteome</keyword>
<dbReference type="AlphaFoldDB" id="A0A3M6QM14"/>
<evidence type="ECO:0000256" key="2">
    <source>
        <dbReference type="ARBA" id="ARBA00006555"/>
    </source>
</evidence>
<dbReference type="PANTHER" id="PTHR33446">
    <property type="entry name" value="PROTEIN TONB-RELATED"/>
    <property type="match status" value="1"/>
</dbReference>
<evidence type="ECO:0000256" key="5">
    <source>
        <dbReference type="ARBA" id="ARBA00022519"/>
    </source>
</evidence>
<feature type="compositionally biased region" description="Pro residues" evidence="10">
    <location>
        <begin position="75"/>
        <end position="111"/>
    </location>
</feature>
<dbReference type="Gene3D" id="3.30.1150.10">
    <property type="match status" value="1"/>
</dbReference>
<sequence>MTPLPPLQQPNRLSNTSLAVGGALLIHVAALWAVVHVMNQETEPAEVIEPAVILTQLIAPPAPEPLAAPAAAPAVPEPPPPVPPPPPPPEPPPPAPKPPPPPKPTPKPVTKPKPVTERTPVVPPAPPPEPAPAPAPVEAPPAPTPAPAVASAPSSANITGTDARSGSTNLAEGEPVIQRAASNSSAALNNTPVPYPPISRRMREEGRVVLRVLVSANGTAKEVRIRTSSGYDRLDKAAQEAVLRNWRFTPTKRNGAPIDDWYDIPVNFKLT</sequence>